<dbReference type="KEGG" id="rde:RD1_1469"/>
<sequence>MKPEMNVIVWVLIFIPPGIYLWVKFFQLVFSVLMGNH</sequence>
<dbReference type="EMBL" id="CP000362">
    <property type="protein sequence ID" value="ABG31103.1"/>
    <property type="molecule type" value="Genomic_DNA"/>
</dbReference>
<keyword evidence="1" id="KW-0472">Membrane</keyword>
<keyword evidence="1" id="KW-0812">Transmembrane</keyword>
<name>Q16A90_ROSDO</name>
<evidence type="ECO:0000313" key="2">
    <source>
        <dbReference type="EMBL" id="ABG31103.1"/>
    </source>
</evidence>
<proteinExistence type="predicted"/>
<evidence type="ECO:0000256" key="1">
    <source>
        <dbReference type="SAM" id="Phobius"/>
    </source>
</evidence>
<reference evidence="2 3" key="1">
    <citation type="journal article" date="2007" name="J. Bacteriol.">
        <title>The complete genome sequence of Roseobacter denitrificans reveals a mixotrophic rather than photosynthetic metabolism.</title>
        <authorList>
            <person name="Swingley W.D."/>
            <person name="Sadekar S."/>
            <person name="Mastrian S.D."/>
            <person name="Matthies H.J."/>
            <person name="Hao J."/>
            <person name="Ramos H."/>
            <person name="Acharya C.R."/>
            <person name="Conrad A.L."/>
            <person name="Taylor H.L."/>
            <person name="Dejesa L.C."/>
            <person name="Shah M.K."/>
            <person name="O'huallachain M.E."/>
            <person name="Lince M.T."/>
            <person name="Blankenship R.E."/>
            <person name="Beatty J.T."/>
            <person name="Touchman J.W."/>
        </authorList>
    </citation>
    <scope>NUCLEOTIDE SEQUENCE [LARGE SCALE GENOMIC DNA]</scope>
    <source>
        <strain evidence="3">ATCC 33942 / OCh 114</strain>
    </source>
</reference>
<keyword evidence="1" id="KW-1133">Transmembrane helix</keyword>
<gene>
    <name evidence="2" type="ordered locus">RD1_1469</name>
</gene>
<organism evidence="2 3">
    <name type="scientific">Roseobacter denitrificans (strain ATCC 33942 / OCh 114)</name>
    <name type="common">Erythrobacter sp. (strain OCh 114)</name>
    <name type="synonym">Roseobacter denitrificans</name>
    <dbReference type="NCBI Taxonomy" id="375451"/>
    <lineage>
        <taxon>Bacteria</taxon>
        <taxon>Pseudomonadati</taxon>
        <taxon>Pseudomonadota</taxon>
        <taxon>Alphaproteobacteria</taxon>
        <taxon>Rhodobacterales</taxon>
        <taxon>Roseobacteraceae</taxon>
        <taxon>Roseobacter</taxon>
    </lineage>
</organism>
<keyword evidence="3" id="KW-1185">Reference proteome</keyword>
<feature type="transmembrane region" description="Helical" evidence="1">
    <location>
        <begin position="7"/>
        <end position="30"/>
    </location>
</feature>
<dbReference type="Proteomes" id="UP000007029">
    <property type="component" value="Chromosome"/>
</dbReference>
<protein>
    <submittedName>
        <fullName evidence="2">Uncharacterized protein</fullName>
    </submittedName>
</protein>
<accession>Q16A90</accession>
<dbReference type="HOGENOM" id="CLU_3348094_0_0_5"/>
<evidence type="ECO:0000313" key="3">
    <source>
        <dbReference type="Proteomes" id="UP000007029"/>
    </source>
</evidence>
<dbReference type="AlphaFoldDB" id="Q16A90"/>